<accession>A0ACD0NYH3</accession>
<dbReference type="Proteomes" id="UP000245626">
    <property type="component" value="Unassembled WGS sequence"/>
</dbReference>
<dbReference type="EMBL" id="KZ819889">
    <property type="protein sequence ID" value="PWN50885.1"/>
    <property type="molecule type" value="Genomic_DNA"/>
</dbReference>
<name>A0ACD0NYH3_9BASI</name>
<protein>
    <submittedName>
        <fullName evidence="1">MAS20-domain-containing protein</fullName>
    </submittedName>
</protein>
<gene>
    <name evidence="1" type="ORF">IE53DRAFT_386805</name>
</gene>
<reference evidence="1 2" key="1">
    <citation type="journal article" date="2018" name="Mol. Biol. Evol.">
        <title>Broad Genomic Sampling Reveals a Smut Pathogenic Ancestry of the Fungal Clade Ustilaginomycotina.</title>
        <authorList>
            <person name="Kijpornyongpan T."/>
            <person name="Mondo S.J."/>
            <person name="Barry K."/>
            <person name="Sandor L."/>
            <person name="Lee J."/>
            <person name="Lipzen A."/>
            <person name="Pangilinan J."/>
            <person name="LaButti K."/>
            <person name="Hainaut M."/>
            <person name="Henrissat B."/>
            <person name="Grigoriev I.V."/>
            <person name="Spatafora J.W."/>
            <person name="Aime M.C."/>
        </authorList>
    </citation>
    <scope>NUCLEOTIDE SEQUENCE [LARGE SCALE GENOMIC DNA]</scope>
    <source>
        <strain evidence="1 2">SA 807</strain>
    </source>
</reference>
<evidence type="ECO:0000313" key="2">
    <source>
        <dbReference type="Proteomes" id="UP000245626"/>
    </source>
</evidence>
<proteinExistence type="predicted"/>
<sequence>MKTSTAVLTTLSLFAAGGIGYAVYWDHKRRNDPAFRKELRKNSKRSTKLSKKESARKAKEEEAIVNQLLENIRLPGGLPTGIEEKEKYFLEHVAMGEQLFAQGPSQHLAASIAFFKALKVYPSPVELIMIYQKAVPKEVFDCIMRIVSKDIALGGDPETEAGPSQPAGNLDDVDEVGPSGVSEIPLAQETKQEEDKEKEQGKEEAKEGEEKQQDSSSTSEATTATAPAADPEETDVSKSAPASTSSAPVNNGTDSGTTSSQEWDTLSSTSINESGVVVPTPNVASSTETEVAAEEPATAPAAEEKEEPVSEKGESEDKKEEVPEEKQVAEESAEVKEDESATTESTPINTSSDFTPAPVFRDIGKQASVEEDKETTEEQ</sequence>
<organism evidence="1 2">
    <name type="scientific">Violaceomyces palustris</name>
    <dbReference type="NCBI Taxonomy" id="1673888"/>
    <lineage>
        <taxon>Eukaryota</taxon>
        <taxon>Fungi</taxon>
        <taxon>Dikarya</taxon>
        <taxon>Basidiomycota</taxon>
        <taxon>Ustilaginomycotina</taxon>
        <taxon>Ustilaginomycetes</taxon>
        <taxon>Violaceomycetales</taxon>
        <taxon>Violaceomycetaceae</taxon>
        <taxon>Violaceomyces</taxon>
    </lineage>
</organism>
<keyword evidence="2" id="KW-1185">Reference proteome</keyword>
<evidence type="ECO:0000313" key="1">
    <source>
        <dbReference type="EMBL" id="PWN50885.1"/>
    </source>
</evidence>